<dbReference type="GO" id="GO:0051536">
    <property type="term" value="F:iron-sulfur cluster binding"/>
    <property type="evidence" value="ECO:0007669"/>
    <property type="project" value="UniProtKB-KW"/>
</dbReference>
<protein>
    <submittedName>
        <fullName evidence="5">Coenzyme F420-reducing hydrogenase, beta subunit homolog</fullName>
    </submittedName>
</protein>
<reference evidence="5 6" key="1">
    <citation type="journal article" date="2018" name="Sci. Adv.">
        <title>Multi-heme cytochromes provide a pathway for survival in energy-limited environments.</title>
        <authorList>
            <person name="Deng X."/>
            <person name="Dohmae N."/>
            <person name="Nealson K.H."/>
            <person name="Hashimoto K."/>
            <person name="Okamoto A."/>
        </authorList>
    </citation>
    <scope>NUCLEOTIDE SEQUENCE [LARGE SCALE GENOMIC DNA]</scope>
    <source>
        <strain evidence="5 6">IS5</strain>
    </source>
</reference>
<keyword evidence="6" id="KW-1185">Reference proteome</keyword>
<dbReference type="SUPFAM" id="SSF54862">
    <property type="entry name" value="4Fe-4S ferredoxins"/>
    <property type="match status" value="1"/>
</dbReference>
<dbReference type="InterPro" id="IPR018771">
    <property type="entry name" value="PocR_dom"/>
</dbReference>
<evidence type="ECO:0000256" key="3">
    <source>
        <dbReference type="ARBA" id="ARBA00023014"/>
    </source>
</evidence>
<dbReference type="PANTHER" id="PTHR31332:SF0">
    <property type="entry name" value="7-HYDROXYMETHYL CHLOROPHYLL A REDUCTASE, CHLOROPLASTIC"/>
    <property type="match status" value="1"/>
</dbReference>
<dbReference type="Proteomes" id="UP000269883">
    <property type="component" value="Chromosome"/>
</dbReference>
<evidence type="ECO:0000256" key="1">
    <source>
        <dbReference type="ARBA" id="ARBA00022723"/>
    </source>
</evidence>
<dbReference type="Pfam" id="PF04432">
    <property type="entry name" value="FrhB_FdhB_C"/>
    <property type="match status" value="1"/>
</dbReference>
<dbReference type="EMBL" id="AP017378">
    <property type="protein sequence ID" value="BBD08489.1"/>
    <property type="molecule type" value="Genomic_DNA"/>
</dbReference>
<accession>A0A2Z6AZ15</accession>
<keyword evidence="2" id="KW-0408">Iron</keyword>
<dbReference type="KEGG" id="dfl:DFE_1763"/>
<dbReference type="GO" id="GO:0052592">
    <property type="term" value="F:oxidoreductase activity, acting on CH or CH2 groups, with an iron-sulfur protein as acceptor"/>
    <property type="evidence" value="ECO:0007669"/>
    <property type="project" value="TreeGrafter"/>
</dbReference>
<gene>
    <name evidence="5" type="ORF">DFE_1763</name>
</gene>
<dbReference type="PANTHER" id="PTHR31332">
    <property type="entry name" value="7-HYDROXYMETHYL CHLOROPHYLL A REDUCTASE, CHLOROPLASTIC"/>
    <property type="match status" value="1"/>
</dbReference>
<dbReference type="Pfam" id="PF04422">
    <property type="entry name" value="FrhB_FdhB_N"/>
    <property type="match status" value="1"/>
</dbReference>
<evidence type="ECO:0000313" key="5">
    <source>
        <dbReference type="EMBL" id="BBD08489.1"/>
    </source>
</evidence>
<dbReference type="InterPro" id="IPR007516">
    <property type="entry name" value="Co_F420_Hydgase/DH_bsu_N"/>
</dbReference>
<dbReference type="PROSITE" id="PS00198">
    <property type="entry name" value="4FE4S_FER_1"/>
    <property type="match status" value="1"/>
</dbReference>
<evidence type="ECO:0000259" key="4">
    <source>
        <dbReference type="PROSITE" id="PS51379"/>
    </source>
</evidence>
<dbReference type="InterPro" id="IPR007525">
    <property type="entry name" value="FrhB_FdhB_C"/>
</dbReference>
<dbReference type="Pfam" id="PF13237">
    <property type="entry name" value="Fer4_10"/>
    <property type="match status" value="1"/>
</dbReference>
<proteinExistence type="predicted"/>
<dbReference type="AlphaFoldDB" id="A0A2Z6AZ15"/>
<dbReference type="GO" id="GO:0046872">
    <property type="term" value="F:metal ion binding"/>
    <property type="evidence" value="ECO:0007669"/>
    <property type="project" value="UniProtKB-KW"/>
</dbReference>
<dbReference type="Gene3D" id="3.30.70.20">
    <property type="match status" value="1"/>
</dbReference>
<evidence type="ECO:0000313" key="6">
    <source>
        <dbReference type="Proteomes" id="UP000269883"/>
    </source>
</evidence>
<feature type="domain" description="4Fe-4S ferredoxin-type" evidence="4">
    <location>
        <begin position="216"/>
        <end position="248"/>
    </location>
</feature>
<evidence type="ECO:0000256" key="2">
    <source>
        <dbReference type="ARBA" id="ARBA00023004"/>
    </source>
</evidence>
<organism evidence="5 6">
    <name type="scientific">Desulfovibrio ferrophilus</name>
    <dbReference type="NCBI Taxonomy" id="241368"/>
    <lineage>
        <taxon>Bacteria</taxon>
        <taxon>Pseudomonadati</taxon>
        <taxon>Thermodesulfobacteriota</taxon>
        <taxon>Desulfovibrionia</taxon>
        <taxon>Desulfovibrionales</taxon>
        <taxon>Desulfovibrionaceae</taxon>
        <taxon>Desulfovibrio</taxon>
    </lineage>
</organism>
<dbReference type="InterPro" id="IPR017896">
    <property type="entry name" value="4Fe4S_Fe-S-bd"/>
</dbReference>
<dbReference type="RefSeq" id="WP_172961680.1">
    <property type="nucleotide sequence ID" value="NZ_AP017378.1"/>
</dbReference>
<sequence>MQMKDLISSDKWKKFGADFNDHSGMTAYAYDAAGDHVIEKRRWANQLCPIIRGGEPHREESVCAKSHKAMAELVRKEGKIIVGTCQAGLLNIALPVFVGNDFAGIVGGCGLLPPKGEVDADVVNAITGMEKNAATTLGQNIRRLSPEEIETQVRYLEDRVLDIVARYKEGYRKTKTRTFKSLIRDVQRKGRCHQCGACVTFCTAMNYGALELSETGRPMFRDPNKCIECGVCYMICPAVDDLNEMLKAKVGWQPPLGRTEQIGVFRARDEALRTRATDGGTVTAILSHLFEEKLIDGAAVTRQAGPFKRIPWLATDADQVIESAGSSFDFSVSGAISLYAQDYSTYSPSMRMLGPATHKGLSNVAVVGTPCQINAVRKMETLGVVPSQSVYCLLGLFCSGGYVFGDKRREKIERIGNFSWEEVDKINIRDRFLVRLKNGEQLSLRLDELDFVKRKACRYCDDYTSEFADLSFGGIGAPEGWTTVIARTAKGVKILEEAKETVLEQYDEAPDAERMITLREVIEWHSAAKKESAAQQLVKLPNGR</sequence>
<dbReference type="PROSITE" id="PS51379">
    <property type="entry name" value="4FE4S_FER_2"/>
    <property type="match status" value="1"/>
</dbReference>
<dbReference type="InterPro" id="IPR045220">
    <property type="entry name" value="FRHB/FDHB/HCAR-like"/>
</dbReference>
<dbReference type="InterPro" id="IPR017900">
    <property type="entry name" value="4Fe4S_Fe_S_CS"/>
</dbReference>
<keyword evidence="1" id="KW-0479">Metal-binding</keyword>
<name>A0A2Z6AZ15_9BACT</name>
<dbReference type="Pfam" id="PF10114">
    <property type="entry name" value="PocR"/>
    <property type="match status" value="1"/>
</dbReference>
<keyword evidence="3" id="KW-0411">Iron-sulfur</keyword>